<dbReference type="InterPro" id="IPR042063">
    <property type="entry name" value="Ubi_acti_E1_SCCH"/>
</dbReference>
<dbReference type="Pfam" id="PF00899">
    <property type="entry name" value="ThiF"/>
    <property type="match status" value="1"/>
</dbReference>
<dbReference type="Pfam" id="PF09358">
    <property type="entry name" value="E1_UFD"/>
    <property type="match status" value="1"/>
</dbReference>
<dbReference type="InterPro" id="IPR038252">
    <property type="entry name" value="UBA_E1_C_sf"/>
</dbReference>
<name>A0A2N9FTP1_FAGSY</name>
<dbReference type="InterPro" id="IPR035985">
    <property type="entry name" value="Ubiquitin-activating_enz"/>
</dbReference>
<dbReference type="PANTHER" id="PTHR10953:SF4">
    <property type="entry name" value="UBIQUITIN-ACTIVATING ENZYME E1 C-TERMINAL DOMAIN-CONTAINING PROTEIN"/>
    <property type="match status" value="1"/>
</dbReference>
<comment type="function">
    <text evidence="2">Activates ubiquitin by first adenylating its C-terminal glycine residue with ATP, and thereafter linking this residue to the side chain of a cysteine residue in E1, yielding a ubiquitin-E1 thioester and free AMP.</text>
</comment>
<evidence type="ECO:0000256" key="11">
    <source>
        <dbReference type="PROSITE-ProRule" id="PRU10132"/>
    </source>
</evidence>
<dbReference type="Gene3D" id="1.10.10.2660">
    <property type="entry name" value="Ubiquitin-activating enzyme E1, SCCH domain"/>
    <property type="match status" value="1"/>
</dbReference>
<evidence type="ECO:0000256" key="10">
    <source>
        <dbReference type="ARBA" id="ARBA00022840"/>
    </source>
</evidence>
<dbReference type="FunFam" id="3.40.50.12550:FF:000001">
    <property type="entry name" value="Ubiquitin-activating enzyme E1 1"/>
    <property type="match status" value="1"/>
</dbReference>
<dbReference type="GO" id="GO:0019948">
    <property type="term" value="F:SUMO activating enzyme activity"/>
    <property type="evidence" value="ECO:0007669"/>
    <property type="project" value="TreeGrafter"/>
</dbReference>
<evidence type="ECO:0000256" key="9">
    <source>
        <dbReference type="ARBA" id="ARBA00022786"/>
    </source>
</evidence>
<gene>
    <name evidence="15" type="ORF">FSB_LOCUS18417</name>
</gene>
<dbReference type="InterPro" id="IPR018965">
    <property type="entry name" value="Ub-activating_enz_E1_C"/>
</dbReference>
<dbReference type="CDD" id="cd01491">
    <property type="entry name" value="Ube1_repeat1"/>
    <property type="match status" value="1"/>
</dbReference>
<dbReference type="InterPro" id="IPR042449">
    <property type="entry name" value="Ub-E1_IAD_1"/>
</dbReference>
<feature type="compositionally biased region" description="Low complexity" evidence="13">
    <location>
        <begin position="24"/>
        <end position="36"/>
    </location>
</feature>
<dbReference type="InterPro" id="IPR033127">
    <property type="entry name" value="UBQ-activ_enz_E1_Cys_AS"/>
</dbReference>
<dbReference type="AlphaFoldDB" id="A0A2N9FTP1"/>
<dbReference type="Pfam" id="PF16191">
    <property type="entry name" value="E1_4HB"/>
    <property type="match status" value="1"/>
</dbReference>
<comment type="catalytic activity">
    <reaction evidence="1">
        <text>ATP + ubiquitin + [E1 ubiquitin-activating enzyme]-L-cysteine = AMP + diphosphate + S-ubiquitinyl-[E1 ubiquitin-activating enzyme]-L-cysteine.</text>
        <dbReference type="EC" id="6.2.1.45"/>
    </reaction>
</comment>
<dbReference type="CDD" id="cd01490">
    <property type="entry name" value="Ube1_repeat2"/>
    <property type="match status" value="1"/>
</dbReference>
<dbReference type="GO" id="GO:0005524">
    <property type="term" value="F:ATP binding"/>
    <property type="evidence" value="ECO:0007669"/>
    <property type="project" value="UniProtKB-KW"/>
</dbReference>
<evidence type="ECO:0000256" key="7">
    <source>
        <dbReference type="ARBA" id="ARBA00022598"/>
    </source>
</evidence>
<dbReference type="GO" id="GO:0031510">
    <property type="term" value="C:SUMO activating enzyme complex"/>
    <property type="evidence" value="ECO:0007669"/>
    <property type="project" value="TreeGrafter"/>
</dbReference>
<dbReference type="InterPro" id="IPR019572">
    <property type="entry name" value="UBA_E1_SCCH"/>
</dbReference>
<dbReference type="Gene3D" id="2.40.30.180">
    <property type="entry name" value="Ubiquitin-activating enzyme E1, FCCH domain"/>
    <property type="match status" value="1"/>
</dbReference>
<proteinExistence type="inferred from homology"/>
<comment type="subunit">
    <text evidence="5">Monomer.</text>
</comment>
<dbReference type="FunFam" id="2.40.30.180:FF:000001">
    <property type="entry name" value="ubiquitin-like modifier-activating enzyme 1"/>
    <property type="match status" value="1"/>
</dbReference>
<dbReference type="EC" id="6.2.1.45" evidence="6"/>
<keyword evidence="8 12" id="KW-0547">Nucleotide-binding</keyword>
<comment type="pathway">
    <text evidence="3">Protein modification; protein ubiquitination.</text>
</comment>
<evidence type="ECO:0000256" key="13">
    <source>
        <dbReference type="SAM" id="MobiDB-lite"/>
    </source>
</evidence>
<organism evidence="15">
    <name type="scientific">Fagus sylvatica</name>
    <name type="common">Beechnut</name>
    <dbReference type="NCBI Taxonomy" id="28930"/>
    <lineage>
        <taxon>Eukaryota</taxon>
        <taxon>Viridiplantae</taxon>
        <taxon>Streptophyta</taxon>
        <taxon>Embryophyta</taxon>
        <taxon>Tracheophyta</taxon>
        <taxon>Spermatophyta</taxon>
        <taxon>Magnoliopsida</taxon>
        <taxon>eudicotyledons</taxon>
        <taxon>Gunneridae</taxon>
        <taxon>Pentapetalae</taxon>
        <taxon>rosids</taxon>
        <taxon>fabids</taxon>
        <taxon>Fagales</taxon>
        <taxon>Fagaceae</taxon>
        <taxon>Fagus</taxon>
    </lineage>
</organism>
<evidence type="ECO:0000256" key="5">
    <source>
        <dbReference type="ARBA" id="ARBA00011245"/>
    </source>
</evidence>
<dbReference type="PROSITE" id="PS00536">
    <property type="entry name" value="UBIQUITIN_ACTIVAT_1"/>
    <property type="match status" value="1"/>
</dbReference>
<dbReference type="InterPro" id="IPR045886">
    <property type="entry name" value="ThiF/MoeB/HesA"/>
</dbReference>
<feature type="compositionally biased region" description="Polar residues" evidence="13">
    <location>
        <begin position="1"/>
        <end position="11"/>
    </location>
</feature>
<dbReference type="SUPFAM" id="SSF69572">
    <property type="entry name" value="Activating enzymes of the ubiquitin-like proteins"/>
    <property type="match status" value="3"/>
</dbReference>
<dbReference type="InterPro" id="IPR042302">
    <property type="entry name" value="E1_FCCH_sf"/>
</dbReference>
<dbReference type="FunFam" id="1.10.10.2660:FF:000002">
    <property type="entry name" value="Ubiquitin-activating enzyme E1 2"/>
    <property type="match status" value="1"/>
</dbReference>
<evidence type="ECO:0000256" key="1">
    <source>
        <dbReference type="ARBA" id="ARBA00000488"/>
    </source>
</evidence>
<keyword evidence="10 12" id="KW-0067">ATP-binding</keyword>
<evidence type="ECO:0000256" key="12">
    <source>
        <dbReference type="RuleBase" id="RU000519"/>
    </source>
</evidence>
<dbReference type="EMBL" id="OIVN01001156">
    <property type="protein sequence ID" value="SPC90535.1"/>
    <property type="molecule type" value="Genomic_DNA"/>
</dbReference>
<dbReference type="UniPathway" id="UPA00143"/>
<comment type="similarity">
    <text evidence="4 12">Belongs to the ubiquitin-activating E1 family.</text>
</comment>
<dbReference type="FunFam" id="3.50.50.80:FF:000003">
    <property type="entry name" value="Ubiquitin-activating enzyme E1 2"/>
    <property type="match status" value="1"/>
</dbReference>
<dbReference type="PROSITE" id="PS00865">
    <property type="entry name" value="UBIQUITIN_ACTIVAT_2"/>
    <property type="match status" value="1"/>
</dbReference>
<dbReference type="InterPro" id="IPR000594">
    <property type="entry name" value="ThiF_NAD_FAD-bd"/>
</dbReference>
<evidence type="ECO:0000259" key="14">
    <source>
        <dbReference type="SMART" id="SM00985"/>
    </source>
</evidence>
<evidence type="ECO:0000313" key="15">
    <source>
        <dbReference type="EMBL" id="SPC90535.1"/>
    </source>
</evidence>
<accession>A0A2N9FTP1</accession>
<dbReference type="Gene3D" id="3.10.290.60">
    <property type="entry name" value="Ubiquitin-activating enzyme E1, UFD domain"/>
    <property type="match status" value="1"/>
</dbReference>
<dbReference type="Gene3D" id="3.40.50.720">
    <property type="entry name" value="NAD(P)-binding Rossmann-like Domain"/>
    <property type="match status" value="1"/>
</dbReference>
<dbReference type="InterPro" id="IPR032418">
    <property type="entry name" value="E1_FCCH"/>
</dbReference>
<protein>
    <recommendedName>
        <fullName evidence="6">E1 ubiquitin-activating enzyme</fullName>
        <ecNumber evidence="6">6.2.1.45</ecNumber>
    </recommendedName>
</protein>
<dbReference type="Gene3D" id="3.40.50.12550">
    <property type="entry name" value="Ubiquitin-activating enzyme E1, inactive adenylation domain, subdomain 2"/>
    <property type="match status" value="1"/>
</dbReference>
<dbReference type="GO" id="GO:0004839">
    <property type="term" value="F:ubiquitin activating enzyme activity"/>
    <property type="evidence" value="ECO:0007669"/>
    <property type="project" value="UniProtKB-EC"/>
</dbReference>
<dbReference type="Gene3D" id="3.50.50.80">
    <property type="entry name" value="Ubiquitin-activating enzyme E1, inactive adenylation domain, subdomain 1"/>
    <property type="match status" value="1"/>
</dbReference>
<keyword evidence="7 12" id="KW-0436">Ligase</keyword>
<dbReference type="GO" id="GO:0005737">
    <property type="term" value="C:cytoplasm"/>
    <property type="evidence" value="ECO:0007669"/>
    <property type="project" value="TreeGrafter"/>
</dbReference>
<sequence length="1136" mass="126746">MEMKLSMSSSKHYMLPRKRGVGGEVETQQEGEGGAETTSNLTITIDTLTNKKHCTVAVTSERNTNSSDNNNNNNKAINDIHTSSGDAEAAEEPSIMALGNGASTDIDEDLHSRQLAVYGRETMRRLFASNVLISGMQGLGAEIAKKLVFRDAESWCLDWYSLGAKIAKNLVLAGVKSVTLHDEGVVELWDLSGNFIFSEDDVGKNRALASVQKLQELNNSVVVSTLKGELTKEQLSDFQVVVFTDISLEKAIEFNDYCRNHQPPISFIKSEVRGLFGSVFCDFGPEFTVFDVDGEDPHTGIIASISNDNPALVACVDDERLEFQDGDLVVFSEVNGMTELNDGKPRKVKNARPYSLNIEEDTTQYAAYVKGGIVTQVKQPKVLNFKPLREALRDPGDFLLSDFSKFDRPPLLHLAFQALDKFIVEFGHFPVAGSEDDAQKFISLVIGINDTLSDGRLEAIDQNLLRHFASGARAVLNPMAAMFGGLVGQEVVKACSGKFHPLFQFFYFDSVESLPKEPLHPSDLKPLDSRYDAQISVFGSKLQKNLEDAKVFMVGSGALGCEFLKNLALMGVSCSKQGKLTITDDDVIEKSNLSRQFLFRDWNIGQAKSTVAASAAGLINPRLNIEALQNRATPETENVFDDSFWENLNVVVNALDNVNARLYIDQRCLYFQKPLLESGTLGTKCNTQMVIPHLTENYGASRDPPEKQAPMCTVHSFPHNIDHCLTWARSEFEGLLEKTPAEVNAYLTNPNEYTSAMKNAGDAQSRDNLERVLECIGKERCEAFQDCVEWACLKFEDYFANRVKQLTYTFPEDATTSNGTPFWSAPKRFPRPLKFSVDDPSHLYFLMAASVLRAETFGIPIPDWVKSPSKLADAVNKVKVPDFQPKKDVKIETDEKASTLSTSSIDDVAVINELVIKLEECRNQLPSGFKMNPIQFEKDDDTNYHMDLIAGLANMRARNYGIPEVDRLKAKFIAGRIIPAIATSTAMATGLVCLELYKVMDGGHKLEDYRNTFANLALPLFSIAEPVPPKVIKHKDLSWTVWDRWILKDDPTLRELLQWLKDKDLNAYSISFGSCLLYNSIFPKHRDRMDKKLVDLAREVAKVELPPNRAHFDIVVACEDDDDNDIDIPQVSIYFR</sequence>
<evidence type="ECO:0000256" key="3">
    <source>
        <dbReference type="ARBA" id="ARBA00004906"/>
    </source>
</evidence>
<evidence type="ECO:0000256" key="2">
    <source>
        <dbReference type="ARBA" id="ARBA00002457"/>
    </source>
</evidence>
<evidence type="ECO:0000256" key="8">
    <source>
        <dbReference type="ARBA" id="ARBA00022741"/>
    </source>
</evidence>
<dbReference type="FunFam" id="3.40.50.720:FF:000015">
    <property type="entry name" value="Ubiquitin-activating enzyme E1 1"/>
    <property type="match status" value="1"/>
</dbReference>
<evidence type="ECO:0000256" key="6">
    <source>
        <dbReference type="ARBA" id="ARBA00012990"/>
    </source>
</evidence>
<evidence type="ECO:0000256" key="4">
    <source>
        <dbReference type="ARBA" id="ARBA00005673"/>
    </source>
</evidence>
<dbReference type="NCBIfam" id="TIGR01408">
    <property type="entry name" value="Ube1"/>
    <property type="match status" value="1"/>
</dbReference>
<dbReference type="FunFam" id="3.10.290.60:FF:000001">
    <property type="entry name" value="Ubiquitin-activating enzyme E1 2"/>
    <property type="match status" value="1"/>
</dbReference>
<dbReference type="SMART" id="SM00985">
    <property type="entry name" value="UBA_e1_C"/>
    <property type="match status" value="1"/>
</dbReference>
<dbReference type="GO" id="GO:0004842">
    <property type="term" value="F:ubiquitin-protein transferase activity"/>
    <property type="evidence" value="ECO:0007669"/>
    <property type="project" value="UniProtKB-ARBA"/>
</dbReference>
<dbReference type="InterPro" id="IPR000011">
    <property type="entry name" value="UBQ/SUMO-activ_enz_E1-like"/>
</dbReference>
<dbReference type="InterPro" id="IPR018075">
    <property type="entry name" value="UBQ-activ_enz_E1"/>
</dbReference>
<dbReference type="GO" id="GO:0016925">
    <property type="term" value="P:protein sumoylation"/>
    <property type="evidence" value="ECO:0007669"/>
    <property type="project" value="TreeGrafter"/>
</dbReference>
<feature type="active site" description="Glycyl thioester intermediate" evidence="11">
    <location>
        <position position="712"/>
    </location>
</feature>
<dbReference type="InterPro" id="IPR032420">
    <property type="entry name" value="E1_4HB"/>
</dbReference>
<dbReference type="Pfam" id="PF10585">
    <property type="entry name" value="UBA_E1_SCCH"/>
    <property type="match status" value="1"/>
</dbReference>
<dbReference type="Pfam" id="PF16190">
    <property type="entry name" value="E1_FCCH"/>
    <property type="match status" value="1"/>
</dbReference>
<dbReference type="PANTHER" id="PTHR10953">
    <property type="entry name" value="UBIQUITIN-ACTIVATING ENZYME E1"/>
    <property type="match status" value="1"/>
</dbReference>
<keyword evidence="9 12" id="KW-0833">Ubl conjugation pathway</keyword>
<dbReference type="InterPro" id="IPR018074">
    <property type="entry name" value="UBQ-activ_enz_E1_CS"/>
</dbReference>
<feature type="domain" description="Ubiquitin-activating enzyme E1 C-terminal" evidence="14">
    <location>
        <begin position="1009"/>
        <end position="1131"/>
    </location>
</feature>
<dbReference type="PRINTS" id="PR01849">
    <property type="entry name" value="UBIQUITINACT"/>
</dbReference>
<reference evidence="15" key="1">
    <citation type="submission" date="2018-02" db="EMBL/GenBank/DDBJ databases">
        <authorList>
            <person name="Cohen D.B."/>
            <person name="Kent A.D."/>
        </authorList>
    </citation>
    <scope>NUCLEOTIDE SEQUENCE</scope>
</reference>
<feature type="region of interest" description="Disordered" evidence="13">
    <location>
        <begin position="1"/>
        <end position="36"/>
    </location>
</feature>